<evidence type="ECO:0000313" key="3">
    <source>
        <dbReference type="Proteomes" id="UP000800038"/>
    </source>
</evidence>
<feature type="region of interest" description="Disordered" evidence="1">
    <location>
        <begin position="196"/>
        <end position="223"/>
    </location>
</feature>
<evidence type="ECO:0000313" key="2">
    <source>
        <dbReference type="EMBL" id="KAF1938902.1"/>
    </source>
</evidence>
<dbReference type="EMBL" id="ML976093">
    <property type="protein sequence ID" value="KAF1938902.1"/>
    <property type="molecule type" value="Genomic_DNA"/>
</dbReference>
<name>A0A6A5SGC4_9PLEO</name>
<organism evidence="2 3">
    <name type="scientific">Clathrospora elynae</name>
    <dbReference type="NCBI Taxonomy" id="706981"/>
    <lineage>
        <taxon>Eukaryota</taxon>
        <taxon>Fungi</taxon>
        <taxon>Dikarya</taxon>
        <taxon>Ascomycota</taxon>
        <taxon>Pezizomycotina</taxon>
        <taxon>Dothideomycetes</taxon>
        <taxon>Pleosporomycetidae</taxon>
        <taxon>Pleosporales</taxon>
        <taxon>Diademaceae</taxon>
        <taxon>Clathrospora</taxon>
    </lineage>
</organism>
<accession>A0A6A5SGC4</accession>
<dbReference type="Proteomes" id="UP000800038">
    <property type="component" value="Unassembled WGS sequence"/>
</dbReference>
<feature type="compositionally biased region" description="Basic and acidic residues" evidence="1">
    <location>
        <begin position="160"/>
        <end position="175"/>
    </location>
</feature>
<sequence>MSIITQPGNPAFSWHIVIASTTSHHAYEQVRTITERCTQFQTQVDKISNEIAIRNTHNAELQTKVDESNNTIAIIDNRNGEFEARINGSENNMATRSSQWVKIRAPLVVSTAHEQQRREPTKRRFKGQVDLRARIKKMREDAETRRQWHEARSKELERELVEEKGKNAENAEAKKQSAKVQKQWADMANLFQKHVQQRAGEDNGAKVKDGGDMDMNYLDSQCV</sequence>
<feature type="compositionally biased region" description="Basic and acidic residues" evidence="1">
    <location>
        <begin position="199"/>
        <end position="211"/>
    </location>
</feature>
<feature type="region of interest" description="Disordered" evidence="1">
    <location>
        <begin position="160"/>
        <end position="180"/>
    </location>
</feature>
<keyword evidence="3" id="KW-1185">Reference proteome</keyword>
<proteinExistence type="predicted"/>
<evidence type="ECO:0000256" key="1">
    <source>
        <dbReference type="SAM" id="MobiDB-lite"/>
    </source>
</evidence>
<protein>
    <submittedName>
        <fullName evidence="2">Uncharacterized protein</fullName>
    </submittedName>
</protein>
<reference evidence="2" key="1">
    <citation type="journal article" date="2020" name="Stud. Mycol.">
        <title>101 Dothideomycetes genomes: a test case for predicting lifestyles and emergence of pathogens.</title>
        <authorList>
            <person name="Haridas S."/>
            <person name="Albert R."/>
            <person name="Binder M."/>
            <person name="Bloem J."/>
            <person name="Labutti K."/>
            <person name="Salamov A."/>
            <person name="Andreopoulos B."/>
            <person name="Baker S."/>
            <person name="Barry K."/>
            <person name="Bills G."/>
            <person name="Bluhm B."/>
            <person name="Cannon C."/>
            <person name="Castanera R."/>
            <person name="Culley D."/>
            <person name="Daum C."/>
            <person name="Ezra D."/>
            <person name="Gonzalez J."/>
            <person name="Henrissat B."/>
            <person name="Kuo A."/>
            <person name="Liang C."/>
            <person name="Lipzen A."/>
            <person name="Lutzoni F."/>
            <person name="Magnuson J."/>
            <person name="Mondo S."/>
            <person name="Nolan M."/>
            <person name="Ohm R."/>
            <person name="Pangilinan J."/>
            <person name="Park H.-J."/>
            <person name="Ramirez L."/>
            <person name="Alfaro M."/>
            <person name="Sun H."/>
            <person name="Tritt A."/>
            <person name="Yoshinaga Y."/>
            <person name="Zwiers L.-H."/>
            <person name="Turgeon B."/>
            <person name="Goodwin S."/>
            <person name="Spatafora J."/>
            <person name="Crous P."/>
            <person name="Grigoriev I."/>
        </authorList>
    </citation>
    <scope>NUCLEOTIDE SEQUENCE</scope>
    <source>
        <strain evidence="2">CBS 161.51</strain>
    </source>
</reference>
<gene>
    <name evidence="2" type="ORF">EJ02DRAFT_425339</name>
</gene>
<dbReference type="AlphaFoldDB" id="A0A6A5SGC4"/>